<feature type="transmembrane region" description="Helical" evidence="2">
    <location>
        <begin position="64"/>
        <end position="85"/>
    </location>
</feature>
<evidence type="ECO:0000256" key="2">
    <source>
        <dbReference type="SAM" id="Phobius"/>
    </source>
</evidence>
<feature type="signal peptide" evidence="3">
    <location>
        <begin position="1"/>
        <end position="25"/>
    </location>
</feature>
<keyword evidence="3" id="KW-0732">Signal</keyword>
<accession>A0A6S7CTQ1</accession>
<evidence type="ECO:0000256" key="3">
    <source>
        <dbReference type="SAM" id="SignalP"/>
    </source>
</evidence>
<sequence length="336" mass="34368">MTKFCFSRFVAAALIAISGAALVTASFDAEARRAGGGSSVGRQSSNVTQQRQATTPPTAASNTAGATAAPAAAGAATAGAAGAAAKSGASRWLGPIAGIAAGLGIAALLSSMGLSGAFAEFLSSALLIAVVVFAVMFIIRRLRGAAPRPATQGAFGGANNAPGQPQQQPMWREALKPAAPAAAPVAAAAAAPAAPAAVLPKAGDDNNWFVPGDFDTPNFLKQAKEQFVRIQAVWDSGSTDRLRDYLTDDLITELKPQLAERGAAPNKTEVVLLNAELLGIETVSDGHLASVRFSGMLRETPGAEAFRFEEVWNLFKPANGGWLLAGIQQIPVEYAS</sequence>
<proteinExistence type="predicted"/>
<evidence type="ECO:0000313" key="5">
    <source>
        <dbReference type="EMBL" id="CAB3846069.1"/>
    </source>
</evidence>
<dbReference type="Proteomes" id="UP000494122">
    <property type="component" value="Unassembled WGS sequence"/>
</dbReference>
<organism evidence="5 6">
    <name type="scientific">Achromobacter ruhlandii</name>
    <dbReference type="NCBI Taxonomy" id="72557"/>
    <lineage>
        <taxon>Bacteria</taxon>
        <taxon>Pseudomonadati</taxon>
        <taxon>Pseudomonadota</taxon>
        <taxon>Betaproteobacteria</taxon>
        <taxon>Burkholderiales</taxon>
        <taxon>Alcaligenaceae</taxon>
        <taxon>Achromobacter</taxon>
    </lineage>
</organism>
<feature type="domain" description="Tim44-like" evidence="4">
    <location>
        <begin position="202"/>
        <end position="329"/>
    </location>
</feature>
<dbReference type="Gene3D" id="3.10.450.240">
    <property type="match status" value="1"/>
</dbReference>
<feature type="chain" id="PRO_5029005016" description="Tim44-like domain-containing protein" evidence="3">
    <location>
        <begin position="26"/>
        <end position="336"/>
    </location>
</feature>
<reference evidence="5 6" key="1">
    <citation type="submission" date="2020-04" db="EMBL/GenBank/DDBJ databases">
        <authorList>
            <person name="De Canck E."/>
        </authorList>
    </citation>
    <scope>NUCLEOTIDE SEQUENCE [LARGE SCALE GENOMIC DNA]</scope>
    <source>
        <strain evidence="5 6">LMG 3328</strain>
    </source>
</reference>
<keyword evidence="2" id="KW-1133">Transmembrane helix</keyword>
<feature type="compositionally biased region" description="Low complexity" evidence="1">
    <location>
        <begin position="40"/>
        <end position="66"/>
    </location>
</feature>
<dbReference type="Pfam" id="PF04280">
    <property type="entry name" value="Tim44"/>
    <property type="match status" value="1"/>
</dbReference>
<protein>
    <recommendedName>
        <fullName evidence="4">Tim44-like domain-containing protein</fullName>
    </recommendedName>
</protein>
<dbReference type="InterPro" id="IPR032710">
    <property type="entry name" value="NTF2-like_dom_sf"/>
</dbReference>
<evidence type="ECO:0000259" key="4">
    <source>
        <dbReference type="SMART" id="SM00978"/>
    </source>
</evidence>
<dbReference type="PANTHER" id="PTHR41542:SF1">
    <property type="entry name" value="BLL5807 PROTEIN"/>
    <property type="match status" value="1"/>
</dbReference>
<gene>
    <name evidence="5" type="ORF">LMG3328_01535</name>
</gene>
<keyword evidence="2" id="KW-0472">Membrane</keyword>
<dbReference type="PANTHER" id="PTHR41542">
    <property type="entry name" value="BLL5807 PROTEIN"/>
    <property type="match status" value="1"/>
</dbReference>
<dbReference type="AlphaFoldDB" id="A0A6S7CTQ1"/>
<evidence type="ECO:0000313" key="6">
    <source>
        <dbReference type="Proteomes" id="UP000494122"/>
    </source>
</evidence>
<dbReference type="EMBL" id="CADILE010000003">
    <property type="protein sequence ID" value="CAB3846069.1"/>
    <property type="molecule type" value="Genomic_DNA"/>
</dbReference>
<dbReference type="SMART" id="SM00978">
    <property type="entry name" value="Tim44"/>
    <property type="match status" value="1"/>
</dbReference>
<feature type="transmembrane region" description="Helical" evidence="2">
    <location>
        <begin position="92"/>
        <end position="115"/>
    </location>
</feature>
<keyword evidence="2" id="KW-0812">Transmembrane</keyword>
<dbReference type="RefSeq" id="WP_175183145.1">
    <property type="nucleotide sequence ID" value="NZ_CADILE010000003.1"/>
</dbReference>
<dbReference type="InterPro" id="IPR007379">
    <property type="entry name" value="Tim44-like_dom"/>
</dbReference>
<feature type="region of interest" description="Disordered" evidence="1">
    <location>
        <begin position="35"/>
        <end position="66"/>
    </location>
</feature>
<evidence type="ECO:0000256" key="1">
    <source>
        <dbReference type="SAM" id="MobiDB-lite"/>
    </source>
</evidence>
<name>A0A6S7CTQ1_9BURK</name>
<dbReference type="SUPFAM" id="SSF54427">
    <property type="entry name" value="NTF2-like"/>
    <property type="match status" value="1"/>
</dbReference>
<feature type="transmembrane region" description="Helical" evidence="2">
    <location>
        <begin position="121"/>
        <end position="139"/>
    </location>
</feature>